<dbReference type="HAMAP" id="MF_00185">
    <property type="entry name" value="IPP_trans"/>
    <property type="match status" value="1"/>
</dbReference>
<evidence type="ECO:0000256" key="6">
    <source>
        <dbReference type="ARBA" id="ARBA00022741"/>
    </source>
</evidence>
<dbReference type="PANTHER" id="PTHR11088:SF60">
    <property type="entry name" value="TRNA DIMETHYLALLYLTRANSFERASE"/>
    <property type="match status" value="1"/>
</dbReference>
<evidence type="ECO:0000256" key="12">
    <source>
        <dbReference type="RuleBase" id="RU003784"/>
    </source>
</evidence>
<sequence length="318" mass="34266">MTESEHNPLKTQVLMIGGPTATGKSALGVALAKRFNGEVVNGDAFQIYRDMTIGTAKVTPAEMQGVPHHLIDILAPSAPFSAARFQTLAQAAIKDITARGKLPIVVGGTGFYLSALRLGLPLGGEAATPARQRWQTALAAHDAAWLWAQLHRLDPAAAAAIPPANTRRVIRALEVSETSGQLFSAQQTPAPQYDDLVIGLTADRATLYHRIDQRVLQIVAAGLEAEVRRVVEETSPGAQALKAIGYKEWLPYFAGQASREATIALIQQNSRHYAKRQLTYFRHQLPTHWLDLVADPAAGLAAAVTLVAKWRRAGAAQK</sequence>
<organism evidence="14 15">
    <name type="scientific">Lacticaseibacillus jixianensis</name>
    <dbReference type="NCBI Taxonomy" id="2486012"/>
    <lineage>
        <taxon>Bacteria</taxon>
        <taxon>Bacillati</taxon>
        <taxon>Bacillota</taxon>
        <taxon>Bacilli</taxon>
        <taxon>Lactobacillales</taxon>
        <taxon>Lactobacillaceae</taxon>
        <taxon>Lacticaseibacillus</taxon>
    </lineage>
</organism>
<evidence type="ECO:0000256" key="10">
    <source>
        <dbReference type="HAMAP-Rule" id="MF_00185"/>
    </source>
</evidence>
<evidence type="ECO:0000256" key="5">
    <source>
        <dbReference type="ARBA" id="ARBA00022694"/>
    </source>
</evidence>
<evidence type="ECO:0000256" key="4">
    <source>
        <dbReference type="ARBA" id="ARBA00022679"/>
    </source>
</evidence>
<dbReference type="InterPro" id="IPR018022">
    <property type="entry name" value="IPT"/>
</dbReference>
<keyword evidence="8 10" id="KW-0460">Magnesium</keyword>
<dbReference type="GO" id="GO:0052381">
    <property type="term" value="F:tRNA dimethylallyltransferase activity"/>
    <property type="evidence" value="ECO:0007669"/>
    <property type="project" value="UniProtKB-EC"/>
</dbReference>
<feature type="binding site" evidence="10">
    <location>
        <begin position="18"/>
        <end position="25"/>
    </location>
    <ligand>
        <name>ATP</name>
        <dbReference type="ChEBI" id="CHEBI:30616"/>
    </ligand>
</feature>
<dbReference type="Pfam" id="PF01715">
    <property type="entry name" value="IPPT"/>
    <property type="match status" value="1"/>
</dbReference>
<evidence type="ECO:0000256" key="2">
    <source>
        <dbReference type="ARBA" id="ARBA00003213"/>
    </source>
</evidence>
<evidence type="ECO:0000256" key="13">
    <source>
        <dbReference type="RuleBase" id="RU003785"/>
    </source>
</evidence>
<evidence type="ECO:0000313" key="14">
    <source>
        <dbReference type="EMBL" id="MFD1393632.1"/>
    </source>
</evidence>
<name>A0ABW4B9F7_9LACO</name>
<keyword evidence="5 10" id="KW-0819">tRNA processing</keyword>
<evidence type="ECO:0000256" key="11">
    <source>
        <dbReference type="RuleBase" id="RU003783"/>
    </source>
</evidence>
<evidence type="ECO:0000313" key="15">
    <source>
        <dbReference type="Proteomes" id="UP001597249"/>
    </source>
</evidence>
<evidence type="ECO:0000256" key="7">
    <source>
        <dbReference type="ARBA" id="ARBA00022840"/>
    </source>
</evidence>
<comment type="cofactor">
    <cofactor evidence="1 10">
        <name>Mg(2+)</name>
        <dbReference type="ChEBI" id="CHEBI:18420"/>
    </cofactor>
</comment>
<dbReference type="Proteomes" id="UP001597249">
    <property type="component" value="Unassembled WGS sequence"/>
</dbReference>
<dbReference type="EC" id="2.5.1.75" evidence="10"/>
<protein>
    <recommendedName>
        <fullName evidence="10">tRNA dimethylallyltransferase</fullName>
        <ecNumber evidence="10">2.5.1.75</ecNumber>
    </recommendedName>
    <alternativeName>
        <fullName evidence="10">Dimethylallyl diphosphate:tRNA dimethylallyltransferase</fullName>
        <shortName evidence="10">DMAPP:tRNA dimethylallyltransferase</shortName>
        <shortName evidence="10">DMATase</shortName>
    </alternativeName>
    <alternativeName>
        <fullName evidence="10">Isopentenyl-diphosphate:tRNA isopentenyltransferase</fullName>
        <shortName evidence="10">IPP transferase</shortName>
        <shortName evidence="10">IPPT</shortName>
        <shortName evidence="10">IPTase</shortName>
    </alternativeName>
</protein>
<accession>A0ABW4B9F7</accession>
<gene>
    <name evidence="10 14" type="primary">miaA</name>
    <name evidence="14" type="ORF">ACFQ3L_08660</name>
</gene>
<comment type="similarity">
    <text evidence="3 10 13">Belongs to the IPP transferase family.</text>
</comment>
<evidence type="ECO:0000256" key="9">
    <source>
        <dbReference type="ARBA" id="ARBA00049563"/>
    </source>
</evidence>
<comment type="catalytic activity">
    <reaction evidence="9 10 11">
        <text>adenosine(37) in tRNA + dimethylallyl diphosphate = N(6)-dimethylallyladenosine(37) in tRNA + diphosphate</text>
        <dbReference type="Rhea" id="RHEA:26482"/>
        <dbReference type="Rhea" id="RHEA-COMP:10162"/>
        <dbReference type="Rhea" id="RHEA-COMP:10375"/>
        <dbReference type="ChEBI" id="CHEBI:33019"/>
        <dbReference type="ChEBI" id="CHEBI:57623"/>
        <dbReference type="ChEBI" id="CHEBI:74411"/>
        <dbReference type="ChEBI" id="CHEBI:74415"/>
        <dbReference type="EC" id="2.5.1.75"/>
    </reaction>
</comment>
<evidence type="ECO:0000256" key="1">
    <source>
        <dbReference type="ARBA" id="ARBA00001946"/>
    </source>
</evidence>
<keyword evidence="4 10" id="KW-0808">Transferase</keyword>
<dbReference type="EMBL" id="JBHTMO010000026">
    <property type="protein sequence ID" value="MFD1393632.1"/>
    <property type="molecule type" value="Genomic_DNA"/>
</dbReference>
<dbReference type="Gene3D" id="1.10.20.140">
    <property type="match status" value="1"/>
</dbReference>
<dbReference type="InterPro" id="IPR039657">
    <property type="entry name" value="Dimethylallyltransferase"/>
</dbReference>
<evidence type="ECO:0000256" key="8">
    <source>
        <dbReference type="ARBA" id="ARBA00022842"/>
    </source>
</evidence>
<comment type="function">
    <text evidence="2 10 12">Catalyzes the transfer of a dimethylallyl group onto the adenine at position 37 in tRNAs that read codons beginning with uridine, leading to the formation of N6-(dimethylallyl)adenosine (i(6)A).</text>
</comment>
<keyword evidence="6 10" id="KW-0547">Nucleotide-binding</keyword>
<comment type="caution">
    <text evidence="14">The sequence shown here is derived from an EMBL/GenBank/DDBJ whole genome shotgun (WGS) entry which is preliminary data.</text>
</comment>
<comment type="subunit">
    <text evidence="10">Monomer.</text>
</comment>
<keyword evidence="7 10" id="KW-0067">ATP-binding</keyword>
<keyword evidence="15" id="KW-1185">Reference proteome</keyword>
<feature type="site" description="Interaction with substrate tRNA" evidence="10">
    <location>
        <position position="109"/>
    </location>
</feature>
<reference evidence="15" key="1">
    <citation type="journal article" date="2019" name="Int. J. Syst. Evol. Microbiol.">
        <title>The Global Catalogue of Microorganisms (GCM) 10K type strain sequencing project: providing services to taxonomists for standard genome sequencing and annotation.</title>
        <authorList>
            <consortium name="The Broad Institute Genomics Platform"/>
            <consortium name="The Broad Institute Genome Sequencing Center for Infectious Disease"/>
            <person name="Wu L."/>
            <person name="Ma J."/>
        </authorList>
    </citation>
    <scope>NUCLEOTIDE SEQUENCE [LARGE SCALE GENOMIC DNA]</scope>
    <source>
        <strain evidence="15">CCM 8911</strain>
    </source>
</reference>
<feature type="binding site" evidence="10">
    <location>
        <begin position="20"/>
        <end position="25"/>
    </location>
    <ligand>
        <name>substrate</name>
    </ligand>
</feature>
<feature type="site" description="Interaction with substrate tRNA" evidence="10">
    <location>
        <position position="131"/>
    </location>
</feature>
<dbReference type="NCBIfam" id="TIGR00174">
    <property type="entry name" value="miaA"/>
    <property type="match status" value="1"/>
</dbReference>
<dbReference type="InterPro" id="IPR027417">
    <property type="entry name" value="P-loop_NTPase"/>
</dbReference>
<dbReference type="RefSeq" id="WP_125585556.1">
    <property type="nucleotide sequence ID" value="NZ_JBHTMO010000026.1"/>
</dbReference>
<dbReference type="SUPFAM" id="SSF52540">
    <property type="entry name" value="P-loop containing nucleoside triphosphate hydrolases"/>
    <property type="match status" value="2"/>
</dbReference>
<proteinExistence type="inferred from homology"/>
<comment type="caution">
    <text evidence="10">Lacks conserved residue(s) required for the propagation of feature annotation.</text>
</comment>
<evidence type="ECO:0000256" key="3">
    <source>
        <dbReference type="ARBA" id="ARBA00005842"/>
    </source>
</evidence>
<dbReference type="Gene3D" id="3.40.50.300">
    <property type="entry name" value="P-loop containing nucleotide triphosphate hydrolases"/>
    <property type="match status" value="1"/>
</dbReference>
<dbReference type="PANTHER" id="PTHR11088">
    <property type="entry name" value="TRNA DIMETHYLALLYLTRANSFERASE"/>
    <property type="match status" value="1"/>
</dbReference>